<organism evidence="1 2">
    <name type="scientific">Vermiconidia calcicola</name>
    <dbReference type="NCBI Taxonomy" id="1690605"/>
    <lineage>
        <taxon>Eukaryota</taxon>
        <taxon>Fungi</taxon>
        <taxon>Dikarya</taxon>
        <taxon>Ascomycota</taxon>
        <taxon>Pezizomycotina</taxon>
        <taxon>Dothideomycetes</taxon>
        <taxon>Dothideomycetidae</taxon>
        <taxon>Mycosphaerellales</taxon>
        <taxon>Extremaceae</taxon>
        <taxon>Vermiconidia</taxon>
    </lineage>
</organism>
<keyword evidence="2" id="KW-1185">Reference proteome</keyword>
<sequence length="845" mass="94026">MAPTSGKARKKETLDGQGIPRTTRPPPNKRAKTNAGGDVDTTSVVSAGDAEHAEDPSAPEGDSGRADNTSPGAADIGNGKDGDGADLHPTKPAEDVAQRVVVESYPITESGRPEHTPPQPDHADGSGEQQWARFPKGKEVAELHSTGNLSNRCLGLNDDDWMFLLSKLKAEHLAGSPLPETTRSALNDIYRTDLDARDHTVEDEPSEPTEDTSPASPTYQDDLQEQLDTVPSVSPDEDVPALSRAQKIQDFLDATWRELVRLEPYGEGALLLGFAYGMIALEGSLQAVDKGYEYIRVVAPYVRGGAEHVRVRAGYVRVGAGYVRVGAEYVQLAAQYIHQTWPRPTQAVLNDAAAEEDSGAMALPEGSGTSCRYRPEQVAGKKRKADDMDAMSNTIPPESHLNDYVMMERPQLPLPRRKTPWFWQRLIYYIQDLRVTSGDPSLFGYPTPSELHSALREVIRTQDPSLFASAGPLELQEYIQAHADSDVLQPAMLNRLSKPQEDAKPPPNDQETFTIPLKSSYQALKELAAQQTARELAVQQSASRVQSTAAPRPPRSIHNPLARLGFLLAQRSNAPTGLLQPQTPGLEDDARMRAGVEDELQIIKFKDSDLSLALKEADDLEQQLEQAERDARNTTLPQGKRDHANHQADLYHAHMLCVLQRAVGIERYITSSLPSFCRPCKLDKWMTDVGSDKRSRYRLTRYLDAGDLNLPFPAWARHVRMKGGLEDEEALREAMRMVREELETASSVYDLMKGAQALMDSIRIAELKQLPQWSYKTPAWWRNSRLYEDGKTLLRRCLQNAYAIEEAHQFQTGGLVDEFIENNLPFEDRNWWKAAVSEREDYTGI</sequence>
<dbReference type="EMBL" id="JAUTXU010000038">
    <property type="protein sequence ID" value="KAK3717207.1"/>
    <property type="molecule type" value="Genomic_DNA"/>
</dbReference>
<gene>
    <name evidence="1" type="ORF">LTR37_005916</name>
</gene>
<proteinExistence type="predicted"/>
<evidence type="ECO:0000313" key="1">
    <source>
        <dbReference type="EMBL" id="KAK3717207.1"/>
    </source>
</evidence>
<name>A0ACC3NHH0_9PEZI</name>
<evidence type="ECO:0000313" key="2">
    <source>
        <dbReference type="Proteomes" id="UP001281147"/>
    </source>
</evidence>
<reference evidence="1" key="1">
    <citation type="submission" date="2023-07" db="EMBL/GenBank/DDBJ databases">
        <title>Black Yeasts Isolated from many extreme environments.</title>
        <authorList>
            <person name="Coleine C."/>
            <person name="Stajich J.E."/>
            <person name="Selbmann L."/>
        </authorList>
    </citation>
    <scope>NUCLEOTIDE SEQUENCE</scope>
    <source>
        <strain evidence="1">CCFEE 5714</strain>
    </source>
</reference>
<accession>A0ACC3NHH0</accession>
<protein>
    <submittedName>
        <fullName evidence="1">Uncharacterized protein</fullName>
    </submittedName>
</protein>
<dbReference type="Proteomes" id="UP001281147">
    <property type="component" value="Unassembled WGS sequence"/>
</dbReference>
<comment type="caution">
    <text evidence="1">The sequence shown here is derived from an EMBL/GenBank/DDBJ whole genome shotgun (WGS) entry which is preliminary data.</text>
</comment>